<keyword evidence="5" id="KW-0464">Manganese</keyword>
<dbReference type="GO" id="GO:0009231">
    <property type="term" value="P:riboflavin biosynthetic process"/>
    <property type="evidence" value="ECO:0007669"/>
    <property type="project" value="UniProtKB-UniPathway"/>
</dbReference>
<evidence type="ECO:0000256" key="4">
    <source>
        <dbReference type="ARBA" id="ARBA00022842"/>
    </source>
</evidence>
<dbReference type="PANTHER" id="PTHR21327:SF46">
    <property type="entry name" value="3,4-DIHYDROXY-2-BUTANONE 4-PHOSPHATE SYNTHASE"/>
    <property type="match status" value="1"/>
</dbReference>
<evidence type="ECO:0000256" key="6">
    <source>
        <dbReference type="ARBA" id="ARBA00023239"/>
    </source>
</evidence>
<reference evidence="8" key="1">
    <citation type="journal article" date="2014" name="Int. J. Syst. Evol. Microbiol.">
        <title>Complete genome sequence of Corynebacterium casei LMG S-19264T (=DSM 44701T), isolated from a smear-ripened cheese.</title>
        <authorList>
            <consortium name="US DOE Joint Genome Institute (JGI-PGF)"/>
            <person name="Walter F."/>
            <person name="Albersmeier A."/>
            <person name="Kalinowski J."/>
            <person name="Ruckert C."/>
        </authorList>
    </citation>
    <scope>NUCLEOTIDE SEQUENCE</scope>
    <source>
        <strain evidence="8">JCM 11219</strain>
    </source>
</reference>
<dbReference type="InterPro" id="IPR017945">
    <property type="entry name" value="DHBP_synth_RibB-like_a/b_dom"/>
</dbReference>
<dbReference type="Proteomes" id="UP001060771">
    <property type="component" value="Chromosome"/>
</dbReference>
<organism evidence="8 9">
    <name type="scientific">Vulcanisaeta souniana JCM 11219</name>
    <dbReference type="NCBI Taxonomy" id="1293586"/>
    <lineage>
        <taxon>Archaea</taxon>
        <taxon>Thermoproteota</taxon>
        <taxon>Thermoprotei</taxon>
        <taxon>Thermoproteales</taxon>
        <taxon>Thermoproteaceae</taxon>
        <taxon>Vulcanisaeta</taxon>
    </lineage>
</organism>
<dbReference type="PANTHER" id="PTHR21327">
    <property type="entry name" value="GTP CYCLOHYDROLASE II-RELATED"/>
    <property type="match status" value="1"/>
</dbReference>
<dbReference type="Proteomes" id="UP000657075">
    <property type="component" value="Unassembled WGS sequence"/>
</dbReference>
<keyword evidence="3" id="KW-0479">Metal-binding</keyword>
<evidence type="ECO:0000313" key="10">
    <source>
        <dbReference type="Proteomes" id="UP001060771"/>
    </source>
</evidence>
<dbReference type="Gene3D" id="3.90.870.10">
    <property type="entry name" value="DHBP synthase"/>
    <property type="match status" value="1"/>
</dbReference>
<dbReference type="EMBL" id="BMNM01000013">
    <property type="protein sequence ID" value="GGI85576.1"/>
    <property type="molecule type" value="Genomic_DNA"/>
</dbReference>
<dbReference type="GeneID" id="76207550"/>
<evidence type="ECO:0000313" key="9">
    <source>
        <dbReference type="Proteomes" id="UP000657075"/>
    </source>
</evidence>
<keyword evidence="10" id="KW-1185">Reference proteome</keyword>
<dbReference type="GO" id="GO:0008686">
    <property type="term" value="F:3,4-dihydroxy-2-butanone-4-phosphate synthase activity"/>
    <property type="evidence" value="ECO:0007669"/>
    <property type="project" value="InterPro"/>
</dbReference>
<dbReference type="GO" id="GO:0046872">
    <property type="term" value="F:metal ion binding"/>
    <property type="evidence" value="ECO:0007669"/>
    <property type="project" value="UniProtKB-KW"/>
</dbReference>
<dbReference type="NCBIfam" id="NF004437">
    <property type="entry name" value="PRK05773.1"/>
    <property type="match status" value="1"/>
</dbReference>
<evidence type="ECO:0000256" key="1">
    <source>
        <dbReference type="ARBA" id="ARBA00005104"/>
    </source>
</evidence>
<dbReference type="GO" id="GO:0005829">
    <property type="term" value="C:cytosol"/>
    <property type="evidence" value="ECO:0007669"/>
    <property type="project" value="TreeGrafter"/>
</dbReference>
<dbReference type="AlphaFoldDB" id="A0A830E5S5"/>
<dbReference type="Pfam" id="PF00926">
    <property type="entry name" value="DHBP_synthase"/>
    <property type="match status" value="1"/>
</dbReference>
<dbReference type="SUPFAM" id="SSF55821">
    <property type="entry name" value="YrdC/RibB"/>
    <property type="match status" value="1"/>
</dbReference>
<reference evidence="10" key="3">
    <citation type="submission" date="2022-09" db="EMBL/GenBank/DDBJ databases">
        <title>Complete genome sequence of Vulcanisaeta souniana.</title>
        <authorList>
            <person name="Kato S."/>
            <person name="Itoh T."/>
            <person name="Ohkuma M."/>
        </authorList>
    </citation>
    <scope>NUCLEOTIDE SEQUENCE [LARGE SCALE GENOMIC DNA]</scope>
    <source>
        <strain evidence="10">JCM 11219</strain>
    </source>
</reference>
<evidence type="ECO:0000256" key="5">
    <source>
        <dbReference type="ARBA" id="ARBA00023211"/>
    </source>
</evidence>
<evidence type="ECO:0000256" key="2">
    <source>
        <dbReference type="ARBA" id="ARBA00022619"/>
    </source>
</evidence>
<gene>
    <name evidence="8" type="ORF">GCM10007112_23320</name>
    <name evidence="7" type="ORF">Vsou_20100</name>
</gene>
<dbReference type="UniPathway" id="UPA00275"/>
<dbReference type="InterPro" id="IPR000422">
    <property type="entry name" value="DHBP_synthase_RibB"/>
</dbReference>
<keyword evidence="4" id="KW-0460">Magnesium</keyword>
<evidence type="ECO:0000313" key="7">
    <source>
        <dbReference type="EMBL" id="BDR92917.1"/>
    </source>
</evidence>
<accession>A0A830E5S5</accession>
<protein>
    <submittedName>
        <fullName evidence="8">3,4-dihydroxy-2-butanone-4-phosphate synthase</fullName>
    </submittedName>
</protein>
<keyword evidence="6" id="KW-0456">Lyase</keyword>
<reference evidence="7" key="4">
    <citation type="journal article" date="2023" name="Microbiol. Resour. Announc.">
        <title>Complete Genome Sequence of Vulcanisaeta souniana Strain IC-059, a Hyperthermophilic Archaeon Isolated from Hot Spring Water in Japan.</title>
        <authorList>
            <person name="Kato S."/>
            <person name="Itoh T."/>
            <person name="Wu L."/>
            <person name="Ma J."/>
            <person name="Ohkuma M."/>
        </authorList>
    </citation>
    <scope>NUCLEOTIDE SEQUENCE</scope>
    <source>
        <strain evidence="7">JCM 11219</strain>
    </source>
</reference>
<keyword evidence="2" id="KW-0686">Riboflavin biosynthesis</keyword>
<dbReference type="EMBL" id="AP026830">
    <property type="protein sequence ID" value="BDR92917.1"/>
    <property type="molecule type" value="Genomic_DNA"/>
</dbReference>
<name>A0A830E5S5_9CREN</name>
<reference evidence="8" key="2">
    <citation type="submission" date="2020-09" db="EMBL/GenBank/DDBJ databases">
        <authorList>
            <person name="Sun Q."/>
            <person name="Ohkuma M."/>
        </authorList>
    </citation>
    <scope>NUCLEOTIDE SEQUENCE</scope>
    <source>
        <strain evidence="8">JCM 11219</strain>
    </source>
</reference>
<sequence>MIESALELLRQGKIVFIHDSDNRENEVDAVIRADHVTPSVITWMRKNAGGLICFVTEDSVGKQLGLNFMSDVLRNAGFDGLIKRPGYGDDPAFSIYVNHVKTKTGIRDIDRALTITRLADVVRMIKEGRNAEAQKIFYGEFYAPGHVPILLGRVGRRFGHTELSLLLSRMAGILPALVIVEMLSDDGEALNKDAVSRIADELGTVVISGGEIIREAERQGIIKEVVIK</sequence>
<comment type="pathway">
    <text evidence="1">Cofactor biosynthesis; riboflavin biosynthesis.</text>
</comment>
<dbReference type="OrthoDB" id="25735at2157"/>
<dbReference type="RefSeq" id="WP_188604081.1">
    <property type="nucleotide sequence ID" value="NZ_AP026830.1"/>
</dbReference>
<proteinExistence type="predicted"/>
<evidence type="ECO:0000313" key="8">
    <source>
        <dbReference type="EMBL" id="GGI85576.1"/>
    </source>
</evidence>
<evidence type="ECO:0000256" key="3">
    <source>
        <dbReference type="ARBA" id="ARBA00022723"/>
    </source>
</evidence>